<accession>A0A328HE04</accession>
<evidence type="ECO:0000259" key="1">
    <source>
        <dbReference type="Pfam" id="PF22504"/>
    </source>
</evidence>
<dbReference type="InterPro" id="IPR054262">
    <property type="entry name" value="DUF6993"/>
</dbReference>
<dbReference type="EMBL" id="QLNP01000103">
    <property type="protein sequence ID" value="RAM35550.1"/>
    <property type="molecule type" value="Genomic_DNA"/>
</dbReference>
<feature type="domain" description="DUF6993" evidence="1">
    <location>
        <begin position="7"/>
        <end position="87"/>
    </location>
</feature>
<sequence>MADVLGSVVAANPKPATADITSALTAAGVPARSLEVSAGRTPTGLEVDSMEAAAVQAKECVIGQIRDRKVTVTVLPALSNGKCFVGAAG</sequence>
<organism evidence="2 3">
    <name type="scientific">Arthrobacter globiformis</name>
    <dbReference type="NCBI Taxonomy" id="1665"/>
    <lineage>
        <taxon>Bacteria</taxon>
        <taxon>Bacillati</taxon>
        <taxon>Actinomycetota</taxon>
        <taxon>Actinomycetes</taxon>
        <taxon>Micrococcales</taxon>
        <taxon>Micrococcaceae</taxon>
        <taxon>Arthrobacter</taxon>
    </lineage>
</organism>
<protein>
    <recommendedName>
        <fullName evidence="1">DUF6993 domain-containing protein</fullName>
    </recommendedName>
</protein>
<gene>
    <name evidence="2" type="ORF">DBZ45_20030</name>
</gene>
<dbReference type="OrthoDB" id="4953419at2"/>
<evidence type="ECO:0000313" key="2">
    <source>
        <dbReference type="EMBL" id="RAM35550.1"/>
    </source>
</evidence>
<evidence type="ECO:0000313" key="3">
    <source>
        <dbReference type="Proteomes" id="UP000249166"/>
    </source>
</evidence>
<name>A0A328HE04_ARTGO</name>
<proteinExistence type="predicted"/>
<reference evidence="2 3" key="1">
    <citation type="submission" date="2018-04" db="EMBL/GenBank/DDBJ databases">
        <title>Bacteria isolated from cave deposits of Manipur.</title>
        <authorList>
            <person name="Sahoo D."/>
            <person name="Sarangthem I."/>
            <person name="Nandeibam J."/>
        </authorList>
    </citation>
    <scope>NUCLEOTIDE SEQUENCE [LARGE SCALE GENOMIC DNA]</scope>
    <source>
        <strain evidence="3">mrc11</strain>
    </source>
</reference>
<comment type="caution">
    <text evidence="2">The sequence shown here is derived from an EMBL/GenBank/DDBJ whole genome shotgun (WGS) entry which is preliminary data.</text>
</comment>
<dbReference type="Proteomes" id="UP000249166">
    <property type="component" value="Unassembled WGS sequence"/>
</dbReference>
<dbReference type="AlphaFoldDB" id="A0A328HE04"/>
<dbReference type="Pfam" id="PF22504">
    <property type="entry name" value="DUF6993"/>
    <property type="match status" value="1"/>
</dbReference>